<dbReference type="GO" id="GO:0004746">
    <property type="term" value="F:riboflavin synthase activity"/>
    <property type="evidence" value="ECO:0007669"/>
    <property type="project" value="UniProtKB-UniRule"/>
</dbReference>
<evidence type="ECO:0000256" key="3">
    <source>
        <dbReference type="ARBA" id="ARBA00004887"/>
    </source>
</evidence>
<keyword evidence="9" id="KW-0677">Repeat</keyword>
<reference evidence="13 14" key="1">
    <citation type="submission" date="2018-05" db="EMBL/GenBank/DDBJ databases">
        <title>Lujinxingia marina gen. nov. sp. nov., a new facultative anaerobic member of the class Deltaproteobacteria, and proposal of Lujinxingaceae fam. nov.</title>
        <authorList>
            <person name="Li C.-M."/>
        </authorList>
    </citation>
    <scope>NUCLEOTIDE SEQUENCE [LARGE SCALE GENOMIC DNA]</scope>
    <source>
        <strain evidence="13 14">B210</strain>
    </source>
</reference>
<evidence type="ECO:0000256" key="10">
    <source>
        <dbReference type="NCBIfam" id="TIGR00187"/>
    </source>
</evidence>
<dbReference type="PANTHER" id="PTHR21098:SF12">
    <property type="entry name" value="RIBOFLAVIN SYNTHASE"/>
    <property type="match status" value="1"/>
</dbReference>
<sequence>MFTGLVADLGEVRARKQAGENWELTLATSFDLSTVELGESIAVDGACLTVTRLESGAFCVDASPETLQKTTLGDRRPGDRVHLERALRVGDRLGGHLVLGHVDGVGVVRSRRKDKNAWLFEVDAPPEVAPYLIDKGSVCVDGVSLTLNSVAGARFSLAIIPFTSDKTKLTDYQVGQRVNLEADVLGKYVRKFVDPQATGGLDLAKLARFGFQ</sequence>
<keyword evidence="14" id="KW-1185">Reference proteome</keyword>
<dbReference type="NCBIfam" id="TIGR00187">
    <property type="entry name" value="ribE"/>
    <property type="match status" value="1"/>
</dbReference>
<dbReference type="GO" id="GO:0009231">
    <property type="term" value="P:riboflavin biosynthetic process"/>
    <property type="evidence" value="ECO:0007669"/>
    <property type="project" value="UniProtKB-KW"/>
</dbReference>
<name>A0A328CAA8_9DELT</name>
<dbReference type="EC" id="2.5.1.9" evidence="5 10"/>
<organism evidence="13 14">
    <name type="scientific">Lujinxingia litoralis</name>
    <dbReference type="NCBI Taxonomy" id="2211119"/>
    <lineage>
        <taxon>Bacteria</taxon>
        <taxon>Deltaproteobacteria</taxon>
        <taxon>Bradymonadales</taxon>
        <taxon>Lujinxingiaceae</taxon>
        <taxon>Lujinxingia</taxon>
    </lineage>
</organism>
<evidence type="ECO:0000259" key="12">
    <source>
        <dbReference type="PROSITE" id="PS51177"/>
    </source>
</evidence>
<feature type="repeat" description="Lumazine-binding" evidence="11">
    <location>
        <begin position="1"/>
        <end position="96"/>
    </location>
</feature>
<dbReference type="FunFam" id="2.40.30.20:FF:000004">
    <property type="entry name" value="Riboflavin synthase, alpha subunit"/>
    <property type="match status" value="1"/>
</dbReference>
<dbReference type="InterPro" id="IPR001783">
    <property type="entry name" value="Lumazine-bd"/>
</dbReference>
<keyword evidence="8" id="KW-0808">Transferase</keyword>
<feature type="domain" description="Lumazine-binding" evidence="12">
    <location>
        <begin position="97"/>
        <end position="193"/>
    </location>
</feature>
<evidence type="ECO:0000256" key="2">
    <source>
        <dbReference type="ARBA" id="ARBA00002803"/>
    </source>
</evidence>
<comment type="pathway">
    <text evidence="3">Cofactor biosynthesis; riboflavin biosynthesis; riboflavin from 2-hydroxy-3-oxobutyl phosphate and 5-amino-6-(D-ribitylamino)uracil: step 2/2.</text>
</comment>
<evidence type="ECO:0000256" key="5">
    <source>
        <dbReference type="ARBA" id="ARBA00012827"/>
    </source>
</evidence>
<comment type="function">
    <text evidence="2">Catalyzes the dismutation of two molecules of 6,7-dimethyl-8-ribityllumazine, resulting in the formation of riboflavin and 5-amino-6-(D-ribitylamino)uracil.</text>
</comment>
<dbReference type="CDD" id="cd00402">
    <property type="entry name" value="Riboflavin_synthase_like"/>
    <property type="match status" value="1"/>
</dbReference>
<dbReference type="EMBL" id="QHKO01000001">
    <property type="protein sequence ID" value="RAL24694.1"/>
    <property type="molecule type" value="Genomic_DNA"/>
</dbReference>
<evidence type="ECO:0000256" key="8">
    <source>
        <dbReference type="ARBA" id="ARBA00022679"/>
    </source>
</evidence>
<evidence type="ECO:0000256" key="11">
    <source>
        <dbReference type="PROSITE-ProRule" id="PRU00524"/>
    </source>
</evidence>
<evidence type="ECO:0000256" key="6">
    <source>
        <dbReference type="ARBA" id="ARBA00013950"/>
    </source>
</evidence>
<evidence type="ECO:0000256" key="7">
    <source>
        <dbReference type="ARBA" id="ARBA00022619"/>
    </source>
</evidence>
<dbReference type="InterPro" id="IPR017938">
    <property type="entry name" value="Riboflavin_synthase-like_b-brl"/>
</dbReference>
<feature type="repeat" description="Lumazine-binding" evidence="11">
    <location>
        <begin position="97"/>
        <end position="193"/>
    </location>
</feature>
<evidence type="ECO:0000256" key="4">
    <source>
        <dbReference type="ARBA" id="ARBA00011233"/>
    </source>
</evidence>
<dbReference type="NCBIfam" id="NF006767">
    <property type="entry name" value="PRK09289.1"/>
    <property type="match status" value="1"/>
</dbReference>
<dbReference type="Pfam" id="PF00677">
    <property type="entry name" value="Lum_binding"/>
    <property type="match status" value="2"/>
</dbReference>
<dbReference type="Gene3D" id="2.40.30.20">
    <property type="match status" value="2"/>
</dbReference>
<accession>A0A328CAA8</accession>
<dbReference type="SUPFAM" id="SSF63380">
    <property type="entry name" value="Riboflavin synthase domain-like"/>
    <property type="match status" value="2"/>
</dbReference>
<comment type="subunit">
    <text evidence="4">Homotrimer.</text>
</comment>
<dbReference type="AlphaFoldDB" id="A0A328CAA8"/>
<dbReference type="FunFam" id="2.40.30.20:FF:000003">
    <property type="entry name" value="Riboflavin synthase, alpha subunit"/>
    <property type="match status" value="1"/>
</dbReference>
<dbReference type="PANTHER" id="PTHR21098">
    <property type="entry name" value="RIBOFLAVIN SYNTHASE ALPHA CHAIN"/>
    <property type="match status" value="1"/>
</dbReference>
<evidence type="ECO:0000313" key="13">
    <source>
        <dbReference type="EMBL" id="RAL24694.1"/>
    </source>
</evidence>
<feature type="domain" description="Lumazine-binding" evidence="12">
    <location>
        <begin position="1"/>
        <end position="96"/>
    </location>
</feature>
<proteinExistence type="predicted"/>
<protein>
    <recommendedName>
        <fullName evidence="6 10">Riboflavin synthase</fullName>
        <ecNumber evidence="5 10">2.5.1.9</ecNumber>
    </recommendedName>
</protein>
<evidence type="ECO:0000256" key="1">
    <source>
        <dbReference type="ARBA" id="ARBA00000968"/>
    </source>
</evidence>
<keyword evidence="7" id="KW-0686">Riboflavin biosynthesis</keyword>
<dbReference type="PIRSF" id="PIRSF000498">
    <property type="entry name" value="Riboflavin_syn_A"/>
    <property type="match status" value="1"/>
</dbReference>
<dbReference type="PROSITE" id="PS51177">
    <property type="entry name" value="LUMAZINE_BIND"/>
    <property type="match status" value="2"/>
</dbReference>
<evidence type="ECO:0000256" key="9">
    <source>
        <dbReference type="ARBA" id="ARBA00022737"/>
    </source>
</evidence>
<dbReference type="InterPro" id="IPR023366">
    <property type="entry name" value="ATP_synth_asu-like_sf"/>
</dbReference>
<dbReference type="InterPro" id="IPR026017">
    <property type="entry name" value="Lumazine-bd_dom"/>
</dbReference>
<evidence type="ECO:0000313" key="14">
    <source>
        <dbReference type="Proteomes" id="UP000249169"/>
    </source>
</evidence>
<comment type="caution">
    <text evidence="13">The sequence shown here is derived from an EMBL/GenBank/DDBJ whole genome shotgun (WGS) entry which is preliminary data.</text>
</comment>
<dbReference type="RefSeq" id="WP_111727866.1">
    <property type="nucleotide sequence ID" value="NZ_QHKO01000001.1"/>
</dbReference>
<dbReference type="Proteomes" id="UP000249169">
    <property type="component" value="Unassembled WGS sequence"/>
</dbReference>
<comment type="catalytic activity">
    <reaction evidence="1">
        <text>2 6,7-dimethyl-8-(1-D-ribityl)lumazine + H(+) = 5-amino-6-(D-ribitylamino)uracil + riboflavin</text>
        <dbReference type="Rhea" id="RHEA:20772"/>
        <dbReference type="ChEBI" id="CHEBI:15378"/>
        <dbReference type="ChEBI" id="CHEBI:15934"/>
        <dbReference type="ChEBI" id="CHEBI:57986"/>
        <dbReference type="ChEBI" id="CHEBI:58201"/>
        <dbReference type="EC" id="2.5.1.9"/>
    </reaction>
</comment>
<dbReference type="OrthoDB" id="9788537at2"/>
<gene>
    <name evidence="13" type="ORF">DL240_00345</name>
</gene>